<dbReference type="PROSITE" id="PS50835">
    <property type="entry name" value="IG_LIKE"/>
    <property type="match status" value="1"/>
</dbReference>
<dbReference type="InterPro" id="IPR032675">
    <property type="entry name" value="LRR_dom_sf"/>
</dbReference>
<proteinExistence type="predicted"/>
<organism evidence="10 11">
    <name type="scientific">Ranatra chinensis</name>
    <dbReference type="NCBI Taxonomy" id="642074"/>
    <lineage>
        <taxon>Eukaryota</taxon>
        <taxon>Metazoa</taxon>
        <taxon>Ecdysozoa</taxon>
        <taxon>Arthropoda</taxon>
        <taxon>Hexapoda</taxon>
        <taxon>Insecta</taxon>
        <taxon>Pterygota</taxon>
        <taxon>Neoptera</taxon>
        <taxon>Paraneoptera</taxon>
        <taxon>Hemiptera</taxon>
        <taxon>Heteroptera</taxon>
        <taxon>Panheteroptera</taxon>
        <taxon>Nepomorpha</taxon>
        <taxon>Nepidae</taxon>
        <taxon>Ranatrinae</taxon>
        <taxon>Ranatra</taxon>
    </lineage>
</organism>
<evidence type="ECO:0000313" key="11">
    <source>
        <dbReference type="Proteomes" id="UP001558652"/>
    </source>
</evidence>
<keyword evidence="7" id="KW-1133">Transmembrane helix</keyword>
<dbReference type="SUPFAM" id="SSF52058">
    <property type="entry name" value="L domain-like"/>
    <property type="match status" value="1"/>
</dbReference>
<accession>A0ABD0XT92</accession>
<dbReference type="InterPro" id="IPR013783">
    <property type="entry name" value="Ig-like_fold"/>
</dbReference>
<evidence type="ECO:0000256" key="3">
    <source>
        <dbReference type="ARBA" id="ARBA00022737"/>
    </source>
</evidence>
<feature type="signal peptide" evidence="8">
    <location>
        <begin position="1"/>
        <end position="18"/>
    </location>
</feature>
<keyword evidence="11" id="KW-1185">Reference proteome</keyword>
<dbReference type="InterPro" id="IPR007110">
    <property type="entry name" value="Ig-like_dom"/>
</dbReference>
<dbReference type="SMART" id="SM00408">
    <property type="entry name" value="IGc2"/>
    <property type="match status" value="1"/>
</dbReference>
<dbReference type="InterPro" id="IPR036179">
    <property type="entry name" value="Ig-like_dom_sf"/>
</dbReference>
<feature type="compositionally biased region" description="Pro residues" evidence="6">
    <location>
        <begin position="573"/>
        <end position="582"/>
    </location>
</feature>
<dbReference type="InterPro" id="IPR003598">
    <property type="entry name" value="Ig_sub2"/>
</dbReference>
<dbReference type="CDD" id="cd00096">
    <property type="entry name" value="Ig"/>
    <property type="match status" value="1"/>
</dbReference>
<dbReference type="Gene3D" id="2.60.40.10">
    <property type="entry name" value="Immunoglobulins"/>
    <property type="match status" value="1"/>
</dbReference>
<reference evidence="10 11" key="1">
    <citation type="submission" date="2024-07" db="EMBL/GenBank/DDBJ databases">
        <title>Chromosome-level genome assembly of the water stick insect Ranatra chinensis (Heteroptera: Nepidae).</title>
        <authorList>
            <person name="Liu X."/>
        </authorList>
    </citation>
    <scope>NUCLEOTIDE SEQUENCE [LARGE SCALE GENOMIC DNA]</scope>
    <source>
        <strain evidence="10">Cailab_2021Rc</strain>
        <tissue evidence="10">Muscle</tissue>
    </source>
</reference>
<dbReference type="FunFam" id="2.60.40.10:FF:000032">
    <property type="entry name" value="palladin isoform X1"/>
    <property type="match status" value="1"/>
</dbReference>
<dbReference type="EMBL" id="JBFDAA010000022">
    <property type="protein sequence ID" value="KAL1110407.1"/>
    <property type="molecule type" value="Genomic_DNA"/>
</dbReference>
<keyword evidence="3" id="KW-0677">Repeat</keyword>
<evidence type="ECO:0000256" key="2">
    <source>
        <dbReference type="ARBA" id="ARBA00022729"/>
    </source>
</evidence>
<keyword evidence="1" id="KW-0433">Leucine-rich repeat</keyword>
<dbReference type="GO" id="GO:0071944">
    <property type="term" value="C:cell periphery"/>
    <property type="evidence" value="ECO:0007669"/>
    <property type="project" value="UniProtKB-ARBA"/>
</dbReference>
<dbReference type="AlphaFoldDB" id="A0ABD0XT92"/>
<evidence type="ECO:0000313" key="10">
    <source>
        <dbReference type="EMBL" id="KAL1110407.1"/>
    </source>
</evidence>
<dbReference type="InterPro" id="IPR001611">
    <property type="entry name" value="Leu-rich_rpt"/>
</dbReference>
<evidence type="ECO:0000256" key="4">
    <source>
        <dbReference type="ARBA" id="ARBA00023157"/>
    </source>
</evidence>
<feature type="transmembrane region" description="Helical" evidence="7">
    <location>
        <begin position="369"/>
        <end position="396"/>
    </location>
</feature>
<feature type="region of interest" description="Disordered" evidence="6">
    <location>
        <begin position="547"/>
        <end position="592"/>
    </location>
</feature>
<dbReference type="Proteomes" id="UP001558652">
    <property type="component" value="Unassembled WGS sequence"/>
</dbReference>
<evidence type="ECO:0000256" key="1">
    <source>
        <dbReference type="ARBA" id="ARBA00022614"/>
    </source>
</evidence>
<dbReference type="Pfam" id="PF13855">
    <property type="entry name" value="LRR_8"/>
    <property type="match status" value="2"/>
</dbReference>
<dbReference type="SMART" id="SM00082">
    <property type="entry name" value="LRRCT"/>
    <property type="match status" value="1"/>
</dbReference>
<evidence type="ECO:0000256" key="7">
    <source>
        <dbReference type="SAM" id="Phobius"/>
    </source>
</evidence>
<dbReference type="FunFam" id="3.80.10.10:FF:000082">
    <property type="entry name" value="Leucine-rich repeat-containing 24"/>
    <property type="match status" value="1"/>
</dbReference>
<keyword evidence="7" id="KW-0472">Membrane</keyword>
<gene>
    <name evidence="10" type="ORF">AAG570_007938</name>
</gene>
<evidence type="ECO:0000256" key="8">
    <source>
        <dbReference type="SAM" id="SignalP"/>
    </source>
</evidence>
<dbReference type="InterPro" id="IPR000483">
    <property type="entry name" value="Cys-rich_flank_reg_C"/>
</dbReference>
<feature type="compositionally biased region" description="Polar residues" evidence="6">
    <location>
        <begin position="557"/>
        <end position="570"/>
    </location>
</feature>
<name>A0ABD0XT92_9HEMI</name>
<dbReference type="InterPro" id="IPR003591">
    <property type="entry name" value="Leu-rich_rpt_typical-subtyp"/>
</dbReference>
<keyword evidence="5" id="KW-0393">Immunoglobulin domain</keyword>
<dbReference type="Pfam" id="PF13927">
    <property type="entry name" value="Ig_3"/>
    <property type="match status" value="1"/>
</dbReference>
<dbReference type="SMART" id="SM00369">
    <property type="entry name" value="LRR_TYP"/>
    <property type="match status" value="6"/>
</dbReference>
<feature type="chain" id="PRO_5044897075" description="Ig-like domain-containing protein" evidence="8">
    <location>
        <begin position="19"/>
        <end position="592"/>
    </location>
</feature>
<dbReference type="InterPro" id="IPR003599">
    <property type="entry name" value="Ig_sub"/>
</dbReference>
<evidence type="ECO:0000256" key="6">
    <source>
        <dbReference type="SAM" id="MobiDB-lite"/>
    </source>
</evidence>
<dbReference type="PANTHER" id="PTHR24366">
    <property type="entry name" value="IG(IMMUNOGLOBULIN) AND LRR(LEUCINE RICH REPEAT) DOMAINS"/>
    <property type="match status" value="1"/>
</dbReference>
<feature type="domain" description="Ig-like" evidence="9">
    <location>
        <begin position="263"/>
        <end position="351"/>
    </location>
</feature>
<dbReference type="Gene3D" id="3.80.10.10">
    <property type="entry name" value="Ribonuclease Inhibitor"/>
    <property type="match status" value="2"/>
</dbReference>
<dbReference type="PANTHER" id="PTHR24366:SF87">
    <property type="entry name" value="KEKKON 6, ISOFORM B"/>
    <property type="match status" value="1"/>
</dbReference>
<comment type="caution">
    <text evidence="10">The sequence shown here is derived from an EMBL/GenBank/DDBJ whole genome shotgun (WGS) entry which is preliminary data.</text>
</comment>
<evidence type="ECO:0000256" key="5">
    <source>
        <dbReference type="ARBA" id="ARBA00023319"/>
    </source>
</evidence>
<dbReference type="SUPFAM" id="SSF48726">
    <property type="entry name" value="Immunoglobulin"/>
    <property type="match status" value="1"/>
</dbReference>
<keyword evidence="7" id="KW-0812">Transmembrane</keyword>
<keyword evidence="4" id="KW-1015">Disulfide bond</keyword>
<sequence length="592" mass="64415">MWVVRVLLVGAACWWAVARPDWADCPVAGCKCVWTSGKKSAFCLKAGFKAVPDSLDSDMQVLDLSGNDIPYLTEDAFKSVGLLNLQKIYLKSAGIRELHRDAFEDLTILVEVDLSDNAIRTLHKDTFSGNDRLKLLNLNGNPLTELRESQFPVLPHLKFLELQNCQLETIHEDAFVHLTALESLRLNGNKLKRLSEAVFVPVTKLKTLSLDDNPWKCDCELRSFRDWILSSNLYSHPLTCTEPTALGAAKWEEVPATEFACAPTVRVSDSRLQGEPGENVTLRCTASGDPEPSLAWLFNGRPLGNASEDRPLFFGGEGWTSLSIVDITEADAGEYTCTAENPRGRAAVNVSLILPEVVTATTLSKSETWFIWIVWAVASTASVFFTVVLTCIVCKIKRNGSKRGRKNKMRASASFNDQDKKLLDASITTTDRQTGSCEGLGSQMDVELPEHSLQSIPLEVCERPVHITIESHRGDPGLAVYRPPAEFAAGVLPAPGFGNIFISVSVSQEPAATGGEPPGYPDLLDLPHRKSVSVGAGPDAPYLPTQYDNMGPRVTAAGSSTLSLPDSTSGEEIPPPPPPPNCTPVTVEYVSL</sequence>
<keyword evidence="2 8" id="KW-0732">Signal</keyword>
<protein>
    <recommendedName>
        <fullName evidence="9">Ig-like domain-containing protein</fullName>
    </recommendedName>
</protein>
<evidence type="ECO:0000259" key="9">
    <source>
        <dbReference type="PROSITE" id="PS50835"/>
    </source>
</evidence>
<dbReference type="SMART" id="SM00409">
    <property type="entry name" value="IG"/>
    <property type="match status" value="1"/>
</dbReference>